<proteinExistence type="predicted"/>
<keyword evidence="3 6" id="KW-1133">Transmembrane helix</keyword>
<comment type="caution">
    <text evidence="7">The sequence shown here is derived from an EMBL/GenBank/DDBJ whole genome shotgun (WGS) entry which is preliminary data.</text>
</comment>
<gene>
    <name evidence="7" type="ORF">LTR05_002952</name>
</gene>
<dbReference type="Proteomes" id="UP001309876">
    <property type="component" value="Unassembled WGS sequence"/>
</dbReference>
<reference evidence="7 8" key="1">
    <citation type="submission" date="2023-08" db="EMBL/GenBank/DDBJ databases">
        <title>Black Yeasts Isolated from many extreme environments.</title>
        <authorList>
            <person name="Coleine C."/>
            <person name="Stajich J.E."/>
            <person name="Selbmann L."/>
        </authorList>
    </citation>
    <scope>NUCLEOTIDE SEQUENCE [LARGE SCALE GENOMIC DNA]</scope>
    <source>
        <strain evidence="7 8">CCFEE 5910</strain>
    </source>
</reference>
<feature type="region of interest" description="Disordered" evidence="5">
    <location>
        <begin position="1"/>
        <end position="22"/>
    </location>
</feature>
<organism evidence="7 8">
    <name type="scientific">Lithohypha guttulata</name>
    <dbReference type="NCBI Taxonomy" id="1690604"/>
    <lineage>
        <taxon>Eukaryota</taxon>
        <taxon>Fungi</taxon>
        <taxon>Dikarya</taxon>
        <taxon>Ascomycota</taxon>
        <taxon>Pezizomycotina</taxon>
        <taxon>Eurotiomycetes</taxon>
        <taxon>Chaetothyriomycetidae</taxon>
        <taxon>Chaetothyriales</taxon>
        <taxon>Trichomeriaceae</taxon>
        <taxon>Lithohypha</taxon>
    </lineage>
</organism>
<evidence type="ECO:0000256" key="6">
    <source>
        <dbReference type="SAM" id="Phobius"/>
    </source>
</evidence>
<feature type="transmembrane region" description="Helical" evidence="6">
    <location>
        <begin position="68"/>
        <end position="88"/>
    </location>
</feature>
<keyword evidence="2 6" id="KW-0812">Transmembrane</keyword>
<keyword evidence="4 6" id="KW-0472">Membrane</keyword>
<evidence type="ECO:0000256" key="1">
    <source>
        <dbReference type="ARBA" id="ARBA00004141"/>
    </source>
</evidence>
<evidence type="ECO:0000313" key="8">
    <source>
        <dbReference type="Proteomes" id="UP001309876"/>
    </source>
</evidence>
<accession>A0AAN7T3E7</accession>
<evidence type="ECO:0000256" key="5">
    <source>
        <dbReference type="SAM" id="MobiDB-lite"/>
    </source>
</evidence>
<evidence type="ECO:0000256" key="2">
    <source>
        <dbReference type="ARBA" id="ARBA00022692"/>
    </source>
</evidence>
<evidence type="ECO:0000313" key="7">
    <source>
        <dbReference type="EMBL" id="KAK5088731.1"/>
    </source>
</evidence>
<protein>
    <submittedName>
        <fullName evidence="7">Uncharacterized protein</fullName>
    </submittedName>
</protein>
<name>A0AAN7T3E7_9EURO</name>
<dbReference type="EMBL" id="JAVRRJ010000002">
    <property type="protein sequence ID" value="KAK5088731.1"/>
    <property type="molecule type" value="Genomic_DNA"/>
</dbReference>
<comment type="subcellular location">
    <subcellularLocation>
        <location evidence="1">Membrane</location>
        <topology evidence="1">Multi-pass membrane protein</topology>
    </subcellularLocation>
</comment>
<sequence length="122" mass="13838">MAANDGGIFTAPTTTSTSEKSREFGFNPLHKQVVKGMWIASILVEIRSIYRTIEFSMGVEGYLFQHEWPLWVFEAVPMWLALLVLGIYHPAKWLQQKRRSAFLDKSDRRVAQAGGVDLGLPK</sequence>
<evidence type="ECO:0000256" key="3">
    <source>
        <dbReference type="ARBA" id="ARBA00022989"/>
    </source>
</evidence>
<dbReference type="PANTHER" id="PTHR31465">
    <property type="entry name" value="PROTEIN RTA1-RELATED"/>
    <property type="match status" value="1"/>
</dbReference>
<dbReference type="PANTHER" id="PTHR31465:SF32">
    <property type="entry name" value="DOMAIN PROTEIN, PUTATIVE-RELATED"/>
    <property type="match status" value="1"/>
</dbReference>
<dbReference type="Pfam" id="PF04479">
    <property type="entry name" value="RTA1"/>
    <property type="match status" value="1"/>
</dbReference>
<evidence type="ECO:0000256" key="4">
    <source>
        <dbReference type="ARBA" id="ARBA00023136"/>
    </source>
</evidence>
<dbReference type="GO" id="GO:0016020">
    <property type="term" value="C:membrane"/>
    <property type="evidence" value="ECO:0007669"/>
    <property type="project" value="UniProtKB-SubCell"/>
</dbReference>
<dbReference type="InterPro" id="IPR007568">
    <property type="entry name" value="RTA1"/>
</dbReference>
<dbReference type="AlphaFoldDB" id="A0AAN7T3E7"/>
<keyword evidence="8" id="KW-1185">Reference proteome</keyword>